<evidence type="ECO:0000313" key="3">
    <source>
        <dbReference type="Proteomes" id="UP000694843"/>
    </source>
</evidence>
<feature type="repeat" description="ANK" evidence="1">
    <location>
        <begin position="230"/>
        <end position="262"/>
    </location>
</feature>
<dbReference type="PROSITE" id="PS50088">
    <property type="entry name" value="ANK_REPEAT"/>
    <property type="match status" value="7"/>
</dbReference>
<feature type="repeat" description="ANK" evidence="1">
    <location>
        <begin position="124"/>
        <end position="156"/>
    </location>
</feature>
<dbReference type="OMA" id="PNIAMTN"/>
<dbReference type="EMBL" id="JQDR03000212">
    <property type="protein sequence ID" value="KAA0203990.1"/>
    <property type="molecule type" value="Genomic_DNA"/>
</dbReference>
<protein>
    <submittedName>
        <fullName evidence="4">Ankyrin repeat protein RF_0381</fullName>
    </submittedName>
</protein>
<dbReference type="InterPro" id="IPR051616">
    <property type="entry name" value="Cul2-RING_E3_ligase_SR"/>
</dbReference>
<dbReference type="Pfam" id="PF12796">
    <property type="entry name" value="Ank_2"/>
    <property type="match status" value="3"/>
</dbReference>
<dbReference type="KEGG" id="hazt:108679076"/>
<name>A0A6A0HDU1_HYAAZ</name>
<dbReference type="SUPFAM" id="SSF48403">
    <property type="entry name" value="Ankyrin repeat"/>
    <property type="match status" value="2"/>
</dbReference>
<dbReference type="Proteomes" id="UP000694843">
    <property type="component" value="Unplaced"/>
</dbReference>
<dbReference type="AlphaFoldDB" id="A0A6A0HDU1"/>
<reference evidence="2" key="1">
    <citation type="submission" date="2014-08" db="EMBL/GenBank/DDBJ databases">
        <authorList>
            <person name="Murali S."/>
            <person name="Richards S."/>
            <person name="Bandaranaike D."/>
            <person name="Bellair M."/>
            <person name="Blankenburg K."/>
            <person name="Chao H."/>
            <person name="Dinh H."/>
            <person name="Doddapaneni H."/>
            <person name="Dugan-Rocha S."/>
            <person name="Elkadiri S."/>
            <person name="Gnanaolivu R."/>
            <person name="Hughes D."/>
            <person name="Lee S."/>
            <person name="Li M."/>
            <person name="Ming W."/>
            <person name="Munidasa M."/>
            <person name="Muniz J."/>
            <person name="Nguyen L."/>
            <person name="Osuji N."/>
            <person name="Pu L.-L."/>
            <person name="Puazo M."/>
            <person name="Skinner E."/>
            <person name="Qu C."/>
            <person name="Quiroz J."/>
            <person name="Raj R."/>
            <person name="Weissenberger G."/>
            <person name="Xin Y."/>
            <person name="Zou X."/>
            <person name="Han Y."/>
            <person name="Worley K."/>
            <person name="Muzny D."/>
            <person name="Gibbs R."/>
        </authorList>
    </citation>
    <scope>NUCLEOTIDE SEQUENCE</scope>
    <source>
        <strain evidence="2">HAZT.00-mixed</strain>
        <tissue evidence="2">Whole organism</tissue>
    </source>
</reference>
<dbReference type="SMART" id="SM00248">
    <property type="entry name" value="ANK"/>
    <property type="match status" value="12"/>
</dbReference>
<dbReference type="InterPro" id="IPR002110">
    <property type="entry name" value="Ankyrin_rpt"/>
</dbReference>
<dbReference type="Gene3D" id="1.25.40.20">
    <property type="entry name" value="Ankyrin repeat-containing domain"/>
    <property type="match status" value="4"/>
</dbReference>
<dbReference type="PROSITE" id="PS50297">
    <property type="entry name" value="ANK_REP_REGION"/>
    <property type="match status" value="6"/>
</dbReference>
<evidence type="ECO:0000256" key="1">
    <source>
        <dbReference type="PROSITE-ProRule" id="PRU00023"/>
    </source>
</evidence>
<keyword evidence="3" id="KW-1185">Reference proteome</keyword>
<evidence type="ECO:0000313" key="4">
    <source>
        <dbReference type="RefSeq" id="XP_018023087.1"/>
    </source>
</evidence>
<dbReference type="OrthoDB" id="6332863at2759"/>
<feature type="repeat" description="ANK" evidence="1">
    <location>
        <begin position="197"/>
        <end position="229"/>
    </location>
</feature>
<dbReference type="RefSeq" id="XP_018023087.1">
    <property type="nucleotide sequence ID" value="XM_018167598.2"/>
</dbReference>
<feature type="repeat" description="ANK" evidence="1">
    <location>
        <begin position="293"/>
        <end position="325"/>
    </location>
</feature>
<evidence type="ECO:0000313" key="2">
    <source>
        <dbReference type="EMBL" id="KAA0203990.1"/>
    </source>
</evidence>
<sequence>MEDELIEQLIDHLPPAKSYGEAYNKLVKAFRECDVDTLSQFLKIGLNPNVTLFDGHSPLTLLISSSTSSRWQDTARLLLEHGACPNKRNPKGTPALSLLVAAGEPDLVSLILDKGADIEAKGPSGETALITAVHYKQVPCLKLLLKRGAKPNVRSNDGNSAIMWAAGRSNGIGSPKCLTAIKTLLEYGADPSVANDRGYTPLMAASLIREAEAVRALTGAGAQLESRDCRGETALFKSVYSNCLESVKILVDAGADVNACCNLKRTPLMVVNTYSILDTLLQHDSDVNAKDINGFTALHHYAVANLPQFLRLLIIHGANIESVDVLGNVPLQVAVRARSWTSIELLLAKGSRASAKSSANVTLFHEIIVPFDFFQTMDIFPMVNTPSLLHEIQNYLAPSSEVTIELVTTLIAEGGLCDVATCDGVTPLMLAALCRDLELCRVLLQAGANPFSVDSHGRSVLAYACRGGELSIVRLLTKRDCRVNCVDDDGNLPILYAAQFSNIDIVLFLIIDFAFYMKYTVYKEKV</sequence>
<dbReference type="InterPro" id="IPR036770">
    <property type="entry name" value="Ankyrin_rpt-contain_sf"/>
</dbReference>
<dbReference type="Proteomes" id="UP000711488">
    <property type="component" value="Unassembled WGS sequence"/>
</dbReference>
<feature type="repeat" description="ANK" evidence="1">
    <location>
        <begin position="456"/>
        <end position="488"/>
    </location>
</feature>
<dbReference type="PANTHER" id="PTHR46224">
    <property type="entry name" value="ANKYRIN REPEAT FAMILY PROTEIN"/>
    <property type="match status" value="1"/>
</dbReference>
<feature type="repeat" description="ANK" evidence="1">
    <location>
        <begin position="423"/>
        <end position="455"/>
    </location>
</feature>
<keyword evidence="1" id="KW-0040">ANK repeat</keyword>
<gene>
    <name evidence="4" type="primary">LOC108679076</name>
    <name evidence="2" type="ORF">HAZT_HAZT002667</name>
</gene>
<feature type="repeat" description="ANK" evidence="1">
    <location>
        <begin position="91"/>
        <end position="123"/>
    </location>
</feature>
<reference evidence="4" key="4">
    <citation type="submission" date="2025-04" db="UniProtKB">
        <authorList>
            <consortium name="RefSeq"/>
        </authorList>
    </citation>
    <scope>IDENTIFICATION</scope>
    <source>
        <tissue evidence="4">Whole organism</tissue>
    </source>
</reference>
<accession>A0A6A0HDU1</accession>
<dbReference type="PANTHER" id="PTHR46224:SF64">
    <property type="entry name" value="IQ MOTIF AND ANKYRIN REPEAT DOMAIN-CONTAINING PROTEIN 1"/>
    <property type="match status" value="1"/>
</dbReference>
<organism evidence="2">
    <name type="scientific">Hyalella azteca</name>
    <name type="common">Amphipod</name>
    <dbReference type="NCBI Taxonomy" id="294128"/>
    <lineage>
        <taxon>Eukaryota</taxon>
        <taxon>Metazoa</taxon>
        <taxon>Ecdysozoa</taxon>
        <taxon>Arthropoda</taxon>
        <taxon>Crustacea</taxon>
        <taxon>Multicrustacea</taxon>
        <taxon>Malacostraca</taxon>
        <taxon>Eumalacostraca</taxon>
        <taxon>Peracarida</taxon>
        <taxon>Amphipoda</taxon>
        <taxon>Senticaudata</taxon>
        <taxon>Talitrida</taxon>
        <taxon>Talitroidea</taxon>
        <taxon>Hyalellidae</taxon>
        <taxon>Hyalella</taxon>
    </lineage>
</organism>
<reference evidence="2" key="2">
    <citation type="journal article" date="2018" name="Environ. Sci. Technol.">
        <title>The Toxicogenome of Hyalella azteca: A Model for Sediment Ecotoxicology and Evolutionary Toxicology.</title>
        <authorList>
            <person name="Poynton H.C."/>
            <person name="Hasenbein S."/>
            <person name="Benoit J.B."/>
            <person name="Sepulveda M.S."/>
            <person name="Poelchau M.F."/>
            <person name="Hughes D.S.T."/>
            <person name="Murali S.C."/>
            <person name="Chen S."/>
            <person name="Glastad K.M."/>
            <person name="Goodisman M.A.D."/>
            <person name="Werren J.H."/>
            <person name="Vineis J.H."/>
            <person name="Bowen J.L."/>
            <person name="Friedrich M."/>
            <person name="Jones J."/>
            <person name="Robertson H.M."/>
            <person name="Feyereisen R."/>
            <person name="Mechler-Hickson A."/>
            <person name="Mathers N."/>
            <person name="Lee C.E."/>
            <person name="Colbourne J.K."/>
            <person name="Biales A."/>
            <person name="Johnston J.S."/>
            <person name="Wellborn G.A."/>
            <person name="Rosendale A.J."/>
            <person name="Cridge A.G."/>
            <person name="Munoz-Torres M.C."/>
            <person name="Bain P.A."/>
            <person name="Manny A.R."/>
            <person name="Major K.M."/>
            <person name="Lambert F.N."/>
            <person name="Vulpe C.D."/>
            <person name="Tuck P."/>
            <person name="Blalock B.J."/>
            <person name="Lin Y.Y."/>
            <person name="Smith M.E."/>
            <person name="Ochoa-Acuna H."/>
            <person name="Chen M.M."/>
            <person name="Childers C.P."/>
            <person name="Qu J."/>
            <person name="Dugan S."/>
            <person name="Lee S.L."/>
            <person name="Chao H."/>
            <person name="Dinh H."/>
            <person name="Han Y."/>
            <person name="Doddapaneni H."/>
            <person name="Worley K.C."/>
            <person name="Muzny D.M."/>
            <person name="Gibbs R.A."/>
            <person name="Richards S."/>
        </authorList>
    </citation>
    <scope>NUCLEOTIDE SEQUENCE</scope>
    <source>
        <strain evidence="2">HAZT.00-mixed</strain>
        <tissue evidence="2">Whole organism</tissue>
    </source>
</reference>
<dbReference type="GeneID" id="108679076"/>
<reference evidence="2" key="3">
    <citation type="submission" date="2019-06" db="EMBL/GenBank/DDBJ databases">
        <authorList>
            <person name="Poynton C."/>
            <person name="Hasenbein S."/>
            <person name="Benoit J.B."/>
            <person name="Sepulveda M.S."/>
            <person name="Poelchau M.F."/>
            <person name="Murali S.C."/>
            <person name="Chen S."/>
            <person name="Glastad K.M."/>
            <person name="Werren J.H."/>
            <person name="Vineis J.H."/>
            <person name="Bowen J.L."/>
            <person name="Friedrich M."/>
            <person name="Jones J."/>
            <person name="Robertson H.M."/>
            <person name="Feyereisen R."/>
            <person name="Mechler-Hickson A."/>
            <person name="Mathers N."/>
            <person name="Lee C.E."/>
            <person name="Colbourne J.K."/>
            <person name="Biales A."/>
            <person name="Johnston J.S."/>
            <person name="Wellborn G.A."/>
            <person name="Rosendale A.J."/>
            <person name="Cridge A.G."/>
            <person name="Munoz-Torres M.C."/>
            <person name="Bain P.A."/>
            <person name="Manny A.R."/>
            <person name="Major K.M."/>
            <person name="Lambert F.N."/>
            <person name="Vulpe C.D."/>
            <person name="Tuck P."/>
            <person name="Blalock B.J."/>
            <person name="Lin Y.-Y."/>
            <person name="Smith M.E."/>
            <person name="Ochoa-Acuna H."/>
            <person name="Chen M.-J.M."/>
            <person name="Childers C.P."/>
            <person name="Qu J."/>
            <person name="Dugan S."/>
            <person name="Lee S.L."/>
            <person name="Chao H."/>
            <person name="Dinh H."/>
            <person name="Han Y."/>
            <person name="Doddapaneni H."/>
            <person name="Worley K.C."/>
            <person name="Muzny D.M."/>
            <person name="Gibbs R.A."/>
            <person name="Richards S."/>
        </authorList>
    </citation>
    <scope>NUCLEOTIDE SEQUENCE</scope>
    <source>
        <strain evidence="2">HAZT.00-mixed</strain>
        <tissue evidence="2">Whole organism</tissue>
    </source>
</reference>
<dbReference type="Pfam" id="PF00023">
    <property type="entry name" value="Ank"/>
    <property type="match status" value="1"/>
</dbReference>
<proteinExistence type="predicted"/>